<dbReference type="Proteomes" id="UP001139263">
    <property type="component" value="Unassembled WGS sequence"/>
</dbReference>
<dbReference type="InterPro" id="IPR002821">
    <property type="entry name" value="Hydantoinase_A"/>
</dbReference>
<dbReference type="InterPro" id="IPR008040">
    <property type="entry name" value="Hydant_A_N"/>
</dbReference>
<reference evidence="4" key="1">
    <citation type="submission" date="2022-03" db="EMBL/GenBank/DDBJ databases">
        <title>Draft Genome Sequence of Firmicute Strain S0AB, a Heterotrophic Iron/Sulfur-Oxidizing Extreme Acidophile.</title>
        <authorList>
            <person name="Vergara E."/>
            <person name="Pakostova E."/>
            <person name="Johnson D.B."/>
            <person name="Holmes D.S."/>
        </authorList>
    </citation>
    <scope>NUCLEOTIDE SEQUENCE</scope>
    <source>
        <strain evidence="4">S0AB</strain>
    </source>
</reference>
<feature type="domain" description="Hydantoinase A/oxoprolinase" evidence="1">
    <location>
        <begin position="223"/>
        <end position="505"/>
    </location>
</feature>
<protein>
    <submittedName>
        <fullName evidence="4">Acetone carboxylase beta subunit</fullName>
        <ecNumber evidence="4">6.4.1.6</ecNumber>
    </submittedName>
</protein>
<dbReference type="GO" id="GO:0017168">
    <property type="term" value="F:5-oxoprolinase (ATP-hydrolyzing) activity"/>
    <property type="evidence" value="ECO:0007669"/>
    <property type="project" value="TreeGrafter"/>
</dbReference>
<dbReference type="AlphaFoldDB" id="A0A9X1V967"/>
<name>A0A9X1V967_9BACL</name>
<evidence type="ECO:0000259" key="3">
    <source>
        <dbReference type="Pfam" id="PF19278"/>
    </source>
</evidence>
<dbReference type="EC" id="6.4.1.6" evidence="4"/>
<proteinExistence type="predicted"/>
<organism evidence="4 5">
    <name type="scientific">Sulfoacidibacillus ferrooxidans</name>
    <dbReference type="NCBI Taxonomy" id="2005001"/>
    <lineage>
        <taxon>Bacteria</taxon>
        <taxon>Bacillati</taxon>
        <taxon>Bacillota</taxon>
        <taxon>Bacilli</taxon>
        <taxon>Bacillales</taxon>
        <taxon>Alicyclobacillaceae</taxon>
        <taxon>Sulfoacidibacillus</taxon>
    </lineage>
</organism>
<dbReference type="GO" id="GO:0006749">
    <property type="term" value="P:glutathione metabolic process"/>
    <property type="evidence" value="ECO:0007669"/>
    <property type="project" value="TreeGrafter"/>
</dbReference>
<feature type="domain" description="Acetophenone carboxylase-like C-terminal" evidence="3">
    <location>
        <begin position="569"/>
        <end position="752"/>
    </location>
</feature>
<evidence type="ECO:0000259" key="1">
    <source>
        <dbReference type="Pfam" id="PF01968"/>
    </source>
</evidence>
<comment type="caution">
    <text evidence="4">The sequence shown here is derived from an EMBL/GenBank/DDBJ whole genome shotgun (WGS) entry which is preliminary data.</text>
</comment>
<dbReference type="Pfam" id="PF19278">
    <property type="entry name" value="Hydant_A_C"/>
    <property type="match status" value="1"/>
</dbReference>
<keyword evidence="4" id="KW-0436">Ligase</keyword>
<dbReference type="PANTHER" id="PTHR11365:SF23">
    <property type="entry name" value="HYPOTHETICAL 5-OXOPROLINASE (EUROFUNG)-RELATED"/>
    <property type="match status" value="1"/>
</dbReference>
<keyword evidence="5" id="KW-1185">Reference proteome</keyword>
<dbReference type="PANTHER" id="PTHR11365">
    <property type="entry name" value="5-OXOPROLINASE RELATED"/>
    <property type="match status" value="1"/>
</dbReference>
<dbReference type="InterPro" id="IPR043129">
    <property type="entry name" value="ATPase_NBD"/>
</dbReference>
<sequence length="767" mass="84391">MNQHDTKILAIDTGGTMTDTILIDTEGQFVVGKSQTTPDAVGEGIMHSLRDASKQWDLTISEVASRIEMVVYTGTLMLNRIISRTGTSPIGVLTSAGFEDTLRFGRARQSWHHLSLQERLHAVSHFHPEPLVAREFIHGVRERILPSGHEMIPLYEEDVREATEHLIDQGAKAIVICYLNSFIATDHEIRSEQLVQEVLDRRGVSIPIFLSHKVHPIIGEAGRINSVVIQVYAAEPSRVQLKELEGEFRNQGSSASVRLLTNYGTTVSTSFDQMIHTVNSGPTGGVLGSKFLGKAYDIKYMLATDVGGTTFDVGTILNGDLLLRDTGMIDQFLVNTPMVAVDSIGSGTGSYVRVDPVTQRVRLGPDSAGYRVGVCVPASGVDTVTVNDANLILGYLNPDNFLGGQVKLDRERAIELFTEQVAKPLGVDVYEAAWGVHQLTNLTLKLHLQQVMLGMGFGPEIFHVAGYGGGGPLHVIGYTDGLNLAGVMIPSWAPGFSAFGAACGEYGMRQEISTDLFLPPPANVKPKGLAKDVMQGAYGILPLEVKSLVDAGVDAGSTFEQAMGMVLNMHALEKLGQLWNGLLALIVHETEREGLSRTRLRYVASVRMRYAGMLDDLEVTLDHFDLTKGLDGTVLMQMIEIFEESFDKVYARAARSTDFGYQITRVILSGYYDSIAPTLMNSELCGQDPKQDTVKETRSLYWGKEMMEAHVYDMELVKPGNVLVGPCLVESSATTLLVPPHYRVYMDRKHVFWVVRPQEQLEKYLDR</sequence>
<dbReference type="InterPro" id="IPR049517">
    <property type="entry name" value="ACX-like_C"/>
</dbReference>
<dbReference type="SUPFAM" id="SSF53067">
    <property type="entry name" value="Actin-like ATPase domain"/>
    <property type="match status" value="1"/>
</dbReference>
<evidence type="ECO:0000313" key="4">
    <source>
        <dbReference type="EMBL" id="MCI0183510.1"/>
    </source>
</evidence>
<dbReference type="EMBL" id="JALBUF010000005">
    <property type="protein sequence ID" value="MCI0183510.1"/>
    <property type="molecule type" value="Genomic_DNA"/>
</dbReference>
<evidence type="ECO:0000259" key="2">
    <source>
        <dbReference type="Pfam" id="PF05378"/>
    </source>
</evidence>
<dbReference type="RefSeq" id="WP_241713920.1">
    <property type="nucleotide sequence ID" value="NZ_JALBUF010000005.1"/>
</dbReference>
<gene>
    <name evidence="4" type="primary">acxA</name>
    <name evidence="4" type="ORF">MM817_01793</name>
</gene>
<dbReference type="GO" id="GO:0005829">
    <property type="term" value="C:cytosol"/>
    <property type="evidence" value="ECO:0007669"/>
    <property type="project" value="TreeGrafter"/>
</dbReference>
<dbReference type="GO" id="GO:0018710">
    <property type="term" value="F:acetone carboxylase activity"/>
    <property type="evidence" value="ECO:0007669"/>
    <property type="project" value="UniProtKB-EC"/>
</dbReference>
<feature type="domain" description="Hydantoinase/oxoprolinase N-terminal" evidence="2">
    <location>
        <begin position="9"/>
        <end position="198"/>
    </location>
</feature>
<evidence type="ECO:0000313" key="5">
    <source>
        <dbReference type="Proteomes" id="UP001139263"/>
    </source>
</evidence>
<dbReference type="Pfam" id="PF01968">
    <property type="entry name" value="Hydantoinase_A"/>
    <property type="match status" value="1"/>
</dbReference>
<accession>A0A9X1V967</accession>
<dbReference type="InterPro" id="IPR045079">
    <property type="entry name" value="Oxoprolinase-like"/>
</dbReference>
<dbReference type="Pfam" id="PF05378">
    <property type="entry name" value="Hydant_A_N"/>
    <property type="match status" value="1"/>
</dbReference>